<organism evidence="5 6">
    <name type="scientific">Pseudoalteromonas tetraodonis GFC</name>
    <dbReference type="NCBI Taxonomy" id="1315271"/>
    <lineage>
        <taxon>Bacteria</taxon>
        <taxon>Pseudomonadati</taxon>
        <taxon>Pseudomonadota</taxon>
        <taxon>Gammaproteobacteria</taxon>
        <taxon>Alteromonadales</taxon>
        <taxon>Pseudoalteromonadaceae</taxon>
        <taxon>Pseudoalteromonas</taxon>
    </lineage>
</organism>
<protein>
    <recommendedName>
        <fullName evidence="4">HTH marR-type domain-containing protein</fullName>
    </recommendedName>
</protein>
<dbReference type="Gene3D" id="1.10.10.10">
    <property type="entry name" value="Winged helix-like DNA-binding domain superfamily/Winged helix DNA-binding domain"/>
    <property type="match status" value="1"/>
</dbReference>
<dbReference type="InterPro" id="IPR000835">
    <property type="entry name" value="HTH_MarR-typ"/>
</dbReference>
<evidence type="ECO:0000313" key="6">
    <source>
        <dbReference type="Proteomes" id="UP001161408"/>
    </source>
</evidence>
<dbReference type="GO" id="GO:0003700">
    <property type="term" value="F:DNA-binding transcription factor activity"/>
    <property type="evidence" value="ECO:0007669"/>
    <property type="project" value="InterPro"/>
</dbReference>
<evidence type="ECO:0000256" key="1">
    <source>
        <dbReference type="ARBA" id="ARBA00023015"/>
    </source>
</evidence>
<dbReference type="RefSeq" id="WP_236613548.1">
    <property type="nucleotide sequence ID" value="NZ_BJXY01000061.1"/>
</dbReference>
<feature type="domain" description="HTH marR-type" evidence="4">
    <location>
        <begin position="30"/>
        <end position="163"/>
    </location>
</feature>
<evidence type="ECO:0000313" key="5">
    <source>
        <dbReference type="EMBL" id="GLQ03993.1"/>
    </source>
</evidence>
<dbReference type="PANTHER" id="PTHR42756:SF1">
    <property type="entry name" value="TRANSCRIPTIONAL REPRESSOR OF EMRAB OPERON"/>
    <property type="match status" value="1"/>
</dbReference>
<evidence type="ECO:0000256" key="3">
    <source>
        <dbReference type="ARBA" id="ARBA00023163"/>
    </source>
</evidence>
<dbReference type="GeneID" id="99695047"/>
<accession>A0AA37W629</accession>
<dbReference type="SMART" id="SM00347">
    <property type="entry name" value="HTH_MARR"/>
    <property type="match status" value="1"/>
</dbReference>
<dbReference type="SUPFAM" id="SSF46785">
    <property type="entry name" value="Winged helix' DNA-binding domain"/>
    <property type="match status" value="1"/>
</dbReference>
<dbReference type="InterPro" id="IPR036388">
    <property type="entry name" value="WH-like_DNA-bd_sf"/>
</dbReference>
<keyword evidence="1" id="KW-0805">Transcription regulation</keyword>
<name>A0AA37W629_9GAMM</name>
<dbReference type="EMBL" id="BSNE01000020">
    <property type="protein sequence ID" value="GLQ03993.1"/>
    <property type="molecule type" value="Genomic_DNA"/>
</dbReference>
<proteinExistence type="predicted"/>
<gene>
    <name evidence="5" type="ORF">GCM10007914_28740</name>
</gene>
<dbReference type="InterPro" id="IPR036390">
    <property type="entry name" value="WH_DNA-bd_sf"/>
</dbReference>
<dbReference type="Proteomes" id="UP001161408">
    <property type="component" value="Unassembled WGS sequence"/>
</dbReference>
<sequence length="196" mass="22231">MTESHNKRAYLTCHYIYVIESHTIEFMKNEKYISNLIGTFATFVSNDIEKQIAELGGRRLSHESALVTIYNHPNETIDVLSKVLGLTHSGAVRLINTLEKEELVERRKSVKDARSVVLYVTDKGSQRVKRVLNSRETATSKILNSFNDEQKQSFLSLIELALSSLTSEQIEARKICKLCNEGVCRKRGCPVENAIK</sequence>
<dbReference type="PROSITE" id="PS50995">
    <property type="entry name" value="HTH_MARR_2"/>
    <property type="match status" value="1"/>
</dbReference>
<evidence type="ECO:0000256" key="2">
    <source>
        <dbReference type="ARBA" id="ARBA00023125"/>
    </source>
</evidence>
<dbReference type="AlphaFoldDB" id="A0AA37W629"/>
<dbReference type="PANTHER" id="PTHR42756">
    <property type="entry name" value="TRANSCRIPTIONAL REGULATOR, MARR"/>
    <property type="match status" value="1"/>
</dbReference>
<dbReference type="Pfam" id="PF01047">
    <property type="entry name" value="MarR"/>
    <property type="match status" value="1"/>
</dbReference>
<dbReference type="GO" id="GO:0003677">
    <property type="term" value="F:DNA binding"/>
    <property type="evidence" value="ECO:0007669"/>
    <property type="project" value="UniProtKB-KW"/>
</dbReference>
<keyword evidence="2" id="KW-0238">DNA-binding</keyword>
<reference evidence="5" key="2">
    <citation type="submission" date="2023-01" db="EMBL/GenBank/DDBJ databases">
        <title>Draft genome sequence of Pseudoalteromonas tetraodonis strain NBRC 103034.</title>
        <authorList>
            <person name="Sun Q."/>
            <person name="Mori K."/>
        </authorList>
    </citation>
    <scope>NUCLEOTIDE SEQUENCE</scope>
    <source>
        <strain evidence="5">NBRC 103034</strain>
    </source>
</reference>
<reference evidence="5" key="1">
    <citation type="journal article" date="2014" name="Int. J. Syst. Evol. Microbiol.">
        <title>Complete genome sequence of Corynebacterium casei LMG S-19264T (=DSM 44701T), isolated from a smear-ripened cheese.</title>
        <authorList>
            <consortium name="US DOE Joint Genome Institute (JGI-PGF)"/>
            <person name="Walter F."/>
            <person name="Albersmeier A."/>
            <person name="Kalinowski J."/>
            <person name="Ruckert C."/>
        </authorList>
    </citation>
    <scope>NUCLEOTIDE SEQUENCE</scope>
    <source>
        <strain evidence="5">NBRC 103034</strain>
    </source>
</reference>
<evidence type="ECO:0000259" key="4">
    <source>
        <dbReference type="PROSITE" id="PS50995"/>
    </source>
</evidence>
<keyword evidence="3" id="KW-0804">Transcription</keyword>
<keyword evidence="6" id="KW-1185">Reference proteome</keyword>
<comment type="caution">
    <text evidence="5">The sequence shown here is derived from an EMBL/GenBank/DDBJ whole genome shotgun (WGS) entry which is preliminary data.</text>
</comment>